<proteinExistence type="predicted"/>
<keyword evidence="3" id="KW-1185">Reference proteome</keyword>
<accession>A0ABY4BNB6</accession>
<reference evidence="2 3" key="1">
    <citation type="submission" date="2022-03" db="EMBL/GenBank/DDBJ databases">
        <title>Chryseobacterium sp. isolated from the Andong Sikhe.</title>
        <authorList>
            <person name="Won M."/>
            <person name="Kim S.-J."/>
            <person name="Kwon S.-W."/>
        </authorList>
    </citation>
    <scope>NUCLEOTIDE SEQUENCE [LARGE SCALE GENOMIC DNA]</scope>
    <source>
        <strain evidence="2 3">ADR-1</strain>
    </source>
</reference>
<name>A0ABY4BNB6_9FLAO</name>
<gene>
    <name evidence="2" type="ORF">MTP08_05730</name>
</gene>
<dbReference type="EMBL" id="CP094529">
    <property type="protein sequence ID" value="UOE39271.1"/>
    <property type="molecule type" value="Genomic_DNA"/>
</dbReference>
<feature type="chain" id="PRO_5046249920" evidence="1">
    <location>
        <begin position="18"/>
        <end position="258"/>
    </location>
</feature>
<protein>
    <submittedName>
        <fullName evidence="2">GLPGLI family protein</fullName>
    </submittedName>
</protein>
<evidence type="ECO:0000313" key="3">
    <source>
        <dbReference type="Proteomes" id="UP000831068"/>
    </source>
</evidence>
<keyword evidence="1" id="KW-0732">Signal</keyword>
<dbReference type="RefSeq" id="WP_243577438.1">
    <property type="nucleotide sequence ID" value="NZ_CP094529.1"/>
</dbReference>
<evidence type="ECO:0000256" key="1">
    <source>
        <dbReference type="SAM" id="SignalP"/>
    </source>
</evidence>
<feature type="signal peptide" evidence="1">
    <location>
        <begin position="1"/>
        <end position="17"/>
    </location>
</feature>
<dbReference type="Proteomes" id="UP000831068">
    <property type="component" value="Chromosome"/>
</dbReference>
<evidence type="ECO:0000313" key="2">
    <source>
        <dbReference type="EMBL" id="UOE39271.1"/>
    </source>
</evidence>
<dbReference type="InterPro" id="IPR005901">
    <property type="entry name" value="GLPGLI"/>
</dbReference>
<organism evidence="2 3">
    <name type="scientific">Chryseobacterium oryzae</name>
    <dbReference type="NCBI Taxonomy" id="2929799"/>
    <lineage>
        <taxon>Bacteria</taxon>
        <taxon>Pseudomonadati</taxon>
        <taxon>Bacteroidota</taxon>
        <taxon>Flavobacteriia</taxon>
        <taxon>Flavobacteriales</taxon>
        <taxon>Weeksellaceae</taxon>
        <taxon>Chryseobacterium group</taxon>
        <taxon>Chryseobacterium</taxon>
    </lineage>
</organism>
<dbReference type="Pfam" id="PF09697">
    <property type="entry name" value="Porph_ging"/>
    <property type="match status" value="1"/>
</dbReference>
<dbReference type="NCBIfam" id="TIGR01200">
    <property type="entry name" value="GLPGLI"/>
    <property type="match status" value="1"/>
</dbReference>
<sequence>MKNYILILLTISSFISAQQNYVFTYRMDAKLSTTQDYKTTEDFYLFSSKTGSFFISEKFNTRDSIAQDIANKGFESLNLSKIPKAQFKFIVEKNYANNMVNFYDNILNYKFVYEETPIFEWSISNEKLKIGEFSCTKATMTHYGRDWVAWFTEEIPLQDGPYKFSQLPGLIVRINDTQDHFKFDLFSIKKIEHKDFSEKKKLLSYKKITKKEYLESMQNINKNIVKEASDIGITLDEETQKRLSKKRKSDRNKLELIP</sequence>